<dbReference type="Gene3D" id="1.20.1250.20">
    <property type="entry name" value="MFS general substrate transporter like domains"/>
    <property type="match status" value="1"/>
</dbReference>
<evidence type="ECO:0000256" key="9">
    <source>
        <dbReference type="SAM" id="Phobius"/>
    </source>
</evidence>
<dbReference type="RefSeq" id="XP_016243555.1">
    <property type="nucleotide sequence ID" value="XM_016398993.1"/>
</dbReference>
<dbReference type="HOGENOM" id="CLU_272363_0_0_1"/>
<name>A0A0D2CIF6_9EURO</name>
<evidence type="ECO:0000259" key="10">
    <source>
        <dbReference type="PROSITE" id="PS50850"/>
    </source>
</evidence>
<dbReference type="InterPro" id="IPR005828">
    <property type="entry name" value="MFS_sugar_transport-like"/>
</dbReference>
<evidence type="ECO:0000256" key="1">
    <source>
        <dbReference type="ARBA" id="ARBA00004141"/>
    </source>
</evidence>
<dbReference type="InterPro" id="IPR007219">
    <property type="entry name" value="XnlR_reg_dom"/>
</dbReference>
<keyword evidence="4 9" id="KW-0812">Transmembrane</keyword>
<feature type="transmembrane region" description="Helical" evidence="9">
    <location>
        <begin position="279"/>
        <end position="300"/>
    </location>
</feature>
<evidence type="ECO:0000256" key="6">
    <source>
        <dbReference type="ARBA" id="ARBA00023136"/>
    </source>
</evidence>
<dbReference type="OrthoDB" id="4159511at2759"/>
<evidence type="ECO:0000313" key="12">
    <source>
        <dbReference type="Proteomes" id="UP000054466"/>
    </source>
</evidence>
<dbReference type="Proteomes" id="UP000054466">
    <property type="component" value="Unassembled WGS sequence"/>
</dbReference>
<evidence type="ECO:0000256" key="2">
    <source>
        <dbReference type="ARBA" id="ARBA00010992"/>
    </source>
</evidence>
<dbReference type="PANTHER" id="PTHR48022:SF2">
    <property type="entry name" value="PLASTIDIC GLUCOSE TRANSPORTER 4"/>
    <property type="match status" value="1"/>
</dbReference>
<evidence type="ECO:0000256" key="8">
    <source>
        <dbReference type="SAM" id="MobiDB-lite"/>
    </source>
</evidence>
<dbReference type="PANTHER" id="PTHR48022">
    <property type="entry name" value="PLASTIDIC GLUCOSE TRANSPORTER 4"/>
    <property type="match status" value="1"/>
</dbReference>
<dbReference type="GO" id="GO:0008270">
    <property type="term" value="F:zinc ion binding"/>
    <property type="evidence" value="ECO:0007669"/>
    <property type="project" value="InterPro"/>
</dbReference>
<proteinExistence type="inferred from homology"/>
<dbReference type="VEuPathDB" id="FungiDB:PV07_11547"/>
<dbReference type="GO" id="GO:0016020">
    <property type="term" value="C:membrane"/>
    <property type="evidence" value="ECO:0007669"/>
    <property type="project" value="UniProtKB-SubCell"/>
</dbReference>
<dbReference type="SUPFAM" id="SSF103473">
    <property type="entry name" value="MFS general substrate transporter"/>
    <property type="match status" value="1"/>
</dbReference>
<feature type="transmembrane region" description="Helical" evidence="9">
    <location>
        <begin position="312"/>
        <end position="334"/>
    </location>
</feature>
<evidence type="ECO:0000313" key="11">
    <source>
        <dbReference type="EMBL" id="KIW23339.1"/>
    </source>
</evidence>
<feature type="compositionally biased region" description="Polar residues" evidence="8">
    <location>
        <begin position="1165"/>
        <end position="1175"/>
    </location>
</feature>
<feature type="transmembrane region" description="Helical" evidence="9">
    <location>
        <begin position="21"/>
        <end position="38"/>
    </location>
</feature>
<comment type="similarity">
    <text evidence="2">Belongs to the major facilitator superfamily. Sugar transporter (TC 2.A.1.1) family.</text>
</comment>
<dbReference type="NCBIfam" id="TIGR00879">
    <property type="entry name" value="SP"/>
    <property type="match status" value="1"/>
</dbReference>
<dbReference type="Pfam" id="PF04082">
    <property type="entry name" value="Fungal_trans"/>
    <property type="match status" value="1"/>
</dbReference>
<dbReference type="FunFam" id="1.20.1250.20:FF:000078">
    <property type="entry name" value="MFS maltose transporter, putative"/>
    <property type="match status" value="1"/>
</dbReference>
<evidence type="ECO:0000256" key="4">
    <source>
        <dbReference type="ARBA" id="ARBA00022692"/>
    </source>
</evidence>
<feature type="transmembrane region" description="Helical" evidence="9">
    <location>
        <begin position="444"/>
        <end position="462"/>
    </location>
</feature>
<dbReference type="AlphaFoldDB" id="A0A0D2CIF6"/>
<dbReference type="PROSITE" id="PS50850">
    <property type="entry name" value="MFS"/>
    <property type="match status" value="1"/>
</dbReference>
<keyword evidence="5 9" id="KW-1133">Transmembrane helix</keyword>
<feature type="transmembrane region" description="Helical" evidence="9">
    <location>
        <begin position="102"/>
        <end position="120"/>
    </location>
</feature>
<dbReference type="CDD" id="cd12148">
    <property type="entry name" value="fungal_TF_MHR"/>
    <property type="match status" value="1"/>
</dbReference>
<dbReference type="PRINTS" id="PR00171">
    <property type="entry name" value="SUGRTRNSPORT"/>
</dbReference>
<feature type="transmembrane region" description="Helical" evidence="9">
    <location>
        <begin position="409"/>
        <end position="432"/>
    </location>
</feature>
<dbReference type="InterPro" id="IPR050360">
    <property type="entry name" value="MFS_Sugar_Transporters"/>
</dbReference>
<dbReference type="InterPro" id="IPR036259">
    <property type="entry name" value="MFS_trans_sf"/>
</dbReference>
<feature type="region of interest" description="Disordered" evidence="8">
    <location>
        <begin position="1161"/>
        <end position="1186"/>
    </location>
</feature>
<feature type="transmembrane region" description="Helical" evidence="9">
    <location>
        <begin position="341"/>
        <end position="363"/>
    </location>
</feature>
<feature type="transmembrane region" description="Helical" evidence="9">
    <location>
        <begin position="623"/>
        <end position="646"/>
    </location>
</feature>
<keyword evidence="7" id="KW-0539">Nucleus</keyword>
<feature type="transmembrane region" description="Helical" evidence="9">
    <location>
        <begin position="375"/>
        <end position="397"/>
    </location>
</feature>
<comment type="subcellular location">
    <subcellularLocation>
        <location evidence="1">Membrane</location>
        <topology evidence="1">Multi-pass membrane protein</topology>
    </subcellularLocation>
</comment>
<dbReference type="InterPro" id="IPR020846">
    <property type="entry name" value="MFS_dom"/>
</dbReference>
<sequence>MKSQNEENLTMGSRLRLFSKTTVFIMIYTASCAFNFGYDVGNFGGVQGMQSFGKIFGQYYEKTGKYALPAYLSSVMTSVPFFGKALGVICGAWIAQKFGRKPAIAILIANGFIGITLQTAATTAAQFTVGRVMNFATTGLTIIVVPIYLAETSPRELRGMMNATIQLMIILGQLVASLVNLGTKDFKSNAGWRIPVGLQFIPAGLLALLWFMLPESPRWLLSQHRTEDAVKSLQKISKNSKPMGEIESDIAMLQRERANESKGTWGEVFDKTNRRRTAVAVLAMFGQQITGQAFVSQYSVIFYQQQGFASEAFVFTVLNNVVSLVCLIFTWFIVDSVGRRPILLFGAFMMALFLLILGGLSTISDPTQAARHMSIASVMLFGAGYSLSWAPVSYIIVSEVASTRVKEKTNLLACVISVLTTFVTSFTIPYLINDQYAGLGGKVGFVYGSICAAMFFVAYLFIPELKNRSLEEVDQLFASSTPMRRFGQVKTQAAEKIEATEVHEVEYTTKDEEALNDDSIPQDLGVLRSLIDAYFDHVHPLRCLGFIHKPTFIYALERGALTDEYNEALIYIMCAFGAKYLSWDTHRPLCLSDDETEVPGAQWARKAREIAMKDMAIPSLQNLMALVLISEYGAGACGNAIAFVLAGCCQRLARLLGLDATSRSSVRSGFESCEHESRRRLMWSCFILDGIVGSGVDAHSLSKDTIPKIPLPRPESEFLSQVPIDEQELPRLESMESPEAIQPVDYRGQVVYLVQLRTQVLRLIRGSLSASDIQGPDSPFVDLLNRLESWYANVPAKLRITDLNMYILKELNMLGPVFALHLFYHTAVSDLTRVSLPGFNFPLAATFEEVSEGFRRDCQRRCRHHADEVSRLIGIGLKHGTRPFDDPFCFTAAYETTKIQIIHCTTTENRRQRERSSAEANIRCNTRLMTLMGRDGSHVHVRPLVALLHRFGFSKIALEWDPRSSADEDDNVEISSPVDSNHLSNVSILRMARAEMRRHESQSTKSPASQGGMITSLAEDGRGSSAMEQVQSPLLADRRHRGRDSRIVTRIPDAGEFHSALDNATSPPHYTAGLHRPTGFDSITRVSADIRQDYSTLNTDNDQPYNHATVDPVGSAGLFPDASCFLDASASDDFADDYAKLAMEMSDYITWNAADYTPWLPLNPDPTTQDTQNYVQHGDPRPSVPG</sequence>
<dbReference type="EMBL" id="KN847046">
    <property type="protein sequence ID" value="KIW23339.1"/>
    <property type="molecule type" value="Genomic_DNA"/>
</dbReference>
<evidence type="ECO:0000256" key="3">
    <source>
        <dbReference type="ARBA" id="ARBA00022448"/>
    </source>
</evidence>
<dbReference type="GeneID" id="27350741"/>
<keyword evidence="12" id="KW-1185">Reference proteome</keyword>
<dbReference type="GO" id="GO:0005351">
    <property type="term" value="F:carbohydrate:proton symporter activity"/>
    <property type="evidence" value="ECO:0007669"/>
    <property type="project" value="TreeGrafter"/>
</dbReference>
<evidence type="ECO:0000256" key="7">
    <source>
        <dbReference type="ARBA" id="ARBA00023242"/>
    </source>
</evidence>
<dbReference type="InterPro" id="IPR003663">
    <property type="entry name" value="Sugar/inositol_transpt"/>
</dbReference>
<keyword evidence="3" id="KW-0813">Transport</keyword>
<gene>
    <name evidence="11" type="ORF">PV07_11547</name>
</gene>
<evidence type="ECO:0000256" key="5">
    <source>
        <dbReference type="ARBA" id="ARBA00022989"/>
    </source>
</evidence>
<feature type="transmembrane region" description="Helical" evidence="9">
    <location>
        <begin position="162"/>
        <end position="182"/>
    </location>
</feature>
<feature type="transmembrane region" description="Helical" evidence="9">
    <location>
        <begin position="194"/>
        <end position="213"/>
    </location>
</feature>
<feature type="domain" description="Major facilitator superfamily (MFS) profile" evidence="10">
    <location>
        <begin position="25"/>
        <end position="466"/>
    </location>
</feature>
<reference evidence="11 12" key="1">
    <citation type="submission" date="2015-01" db="EMBL/GenBank/DDBJ databases">
        <title>The Genome Sequence of Cladophialophora immunda CBS83496.</title>
        <authorList>
            <consortium name="The Broad Institute Genomics Platform"/>
            <person name="Cuomo C."/>
            <person name="de Hoog S."/>
            <person name="Gorbushina A."/>
            <person name="Stielow B."/>
            <person name="Teixiera M."/>
            <person name="Abouelleil A."/>
            <person name="Chapman S.B."/>
            <person name="Priest M."/>
            <person name="Young S.K."/>
            <person name="Wortman J."/>
            <person name="Nusbaum C."/>
            <person name="Birren B."/>
        </authorList>
    </citation>
    <scope>NUCLEOTIDE SEQUENCE [LARGE SCALE GENOMIC DNA]</scope>
    <source>
        <strain evidence="11 12">CBS 83496</strain>
    </source>
</reference>
<feature type="transmembrane region" description="Helical" evidence="9">
    <location>
        <begin position="70"/>
        <end position="95"/>
    </location>
</feature>
<accession>A0A0D2CIF6</accession>
<dbReference type="GO" id="GO:0003677">
    <property type="term" value="F:DNA binding"/>
    <property type="evidence" value="ECO:0007669"/>
    <property type="project" value="InterPro"/>
</dbReference>
<dbReference type="Pfam" id="PF00083">
    <property type="entry name" value="Sugar_tr"/>
    <property type="match status" value="1"/>
</dbReference>
<feature type="transmembrane region" description="Helical" evidence="9">
    <location>
        <begin position="132"/>
        <end position="150"/>
    </location>
</feature>
<keyword evidence="6 9" id="KW-0472">Membrane</keyword>
<dbReference type="GO" id="GO:0006351">
    <property type="term" value="P:DNA-templated transcription"/>
    <property type="evidence" value="ECO:0007669"/>
    <property type="project" value="InterPro"/>
</dbReference>
<protein>
    <recommendedName>
        <fullName evidence="10">Major facilitator superfamily (MFS) profile domain-containing protein</fullName>
    </recommendedName>
</protein>
<organism evidence="11 12">
    <name type="scientific">Cladophialophora immunda</name>
    <dbReference type="NCBI Taxonomy" id="569365"/>
    <lineage>
        <taxon>Eukaryota</taxon>
        <taxon>Fungi</taxon>
        <taxon>Dikarya</taxon>
        <taxon>Ascomycota</taxon>
        <taxon>Pezizomycotina</taxon>
        <taxon>Eurotiomycetes</taxon>
        <taxon>Chaetothyriomycetidae</taxon>
        <taxon>Chaetothyriales</taxon>
        <taxon>Herpotrichiellaceae</taxon>
        <taxon>Cladophialophora</taxon>
    </lineage>
</organism>
<dbReference type="SMART" id="SM00906">
    <property type="entry name" value="Fungal_trans"/>
    <property type="match status" value="1"/>
</dbReference>